<dbReference type="InterPro" id="IPR038692">
    <property type="entry name" value="Cthe_2751_sf"/>
</dbReference>
<dbReference type="Gene3D" id="1.25.40.750">
    <property type="entry name" value="Domain of unknown function DUF5071"/>
    <property type="match status" value="1"/>
</dbReference>
<feature type="domain" description="DUF5071" evidence="1">
    <location>
        <begin position="57"/>
        <end position="144"/>
    </location>
</feature>
<dbReference type="Proteomes" id="UP001597448">
    <property type="component" value="Unassembled WGS sequence"/>
</dbReference>
<dbReference type="Pfam" id="PF16804">
    <property type="entry name" value="DUF5071"/>
    <property type="match status" value="1"/>
</dbReference>
<organism evidence="2 3">
    <name type="scientific">Paenibacillus rhizoplanae</name>
    <dbReference type="NCBI Taxonomy" id="1917181"/>
    <lineage>
        <taxon>Bacteria</taxon>
        <taxon>Bacillati</taxon>
        <taxon>Bacillota</taxon>
        <taxon>Bacilli</taxon>
        <taxon>Bacillales</taxon>
        <taxon>Paenibacillaceae</taxon>
        <taxon>Paenibacillus</taxon>
    </lineage>
</organism>
<dbReference type="EMBL" id="JBHUKY010000110">
    <property type="protein sequence ID" value="MFD2414663.1"/>
    <property type="molecule type" value="Genomic_DNA"/>
</dbReference>
<evidence type="ECO:0000313" key="3">
    <source>
        <dbReference type="Proteomes" id="UP001597448"/>
    </source>
</evidence>
<evidence type="ECO:0000313" key="2">
    <source>
        <dbReference type="EMBL" id="MFD2414663.1"/>
    </source>
</evidence>
<keyword evidence="3" id="KW-1185">Reference proteome</keyword>
<comment type="caution">
    <text evidence="2">The sequence shown here is derived from an EMBL/GenBank/DDBJ whole genome shotgun (WGS) entry which is preliminary data.</text>
</comment>
<dbReference type="InterPro" id="IPR031837">
    <property type="entry name" value="DUF5071"/>
</dbReference>
<dbReference type="RefSeq" id="WP_209991771.1">
    <property type="nucleotide sequence ID" value="NZ_JBHSVQ010000001.1"/>
</dbReference>
<gene>
    <name evidence="2" type="ORF">ACFSX3_32980</name>
</gene>
<protein>
    <submittedName>
        <fullName evidence="2">DUF5071 domain-containing protein</fullName>
    </submittedName>
</protein>
<accession>A0ABW5FHZ9</accession>
<proteinExistence type="predicted"/>
<sequence length="246" mass="28679">MEDINALIQKLDWDTAEAEQAEAIQKLQDIQDEELHLLLQPLGKEYWGGAAEVIVKLGYPRVKPILPGLLQWIQDMNWPGSRRIATLLRETGDPVIPYIQDVFRNQSQDEEWMYWIFEMIIDYWNKDHISQIQEELIRLTEGKTIALKALRTLWVHQIYPGEAVLLLLEDKKQRSLTEIAQLENTYPGIDCEALQREFSEGIFKPGLSKSYVEQRREEFSFCNRKSSLHDFLSEIEELVSKVSGSE</sequence>
<evidence type="ECO:0000259" key="1">
    <source>
        <dbReference type="Pfam" id="PF16804"/>
    </source>
</evidence>
<reference evidence="3" key="1">
    <citation type="journal article" date="2019" name="Int. J. Syst. Evol. Microbiol.">
        <title>The Global Catalogue of Microorganisms (GCM) 10K type strain sequencing project: providing services to taxonomists for standard genome sequencing and annotation.</title>
        <authorList>
            <consortium name="The Broad Institute Genomics Platform"/>
            <consortium name="The Broad Institute Genome Sequencing Center for Infectious Disease"/>
            <person name="Wu L."/>
            <person name="Ma J."/>
        </authorList>
    </citation>
    <scope>NUCLEOTIDE SEQUENCE [LARGE SCALE GENOMIC DNA]</scope>
    <source>
        <strain evidence="3">CCM 8725</strain>
    </source>
</reference>
<name>A0ABW5FHZ9_9BACL</name>